<dbReference type="EMBL" id="FYDG01000001">
    <property type="protein sequence ID" value="SNB60436.1"/>
    <property type="molecule type" value="Genomic_DNA"/>
</dbReference>
<dbReference type="GO" id="GO:0005509">
    <property type="term" value="F:calcium ion binding"/>
    <property type="evidence" value="ECO:0007669"/>
    <property type="project" value="InterPro"/>
</dbReference>
<evidence type="ECO:0008006" key="3">
    <source>
        <dbReference type="Google" id="ProtNLM"/>
    </source>
</evidence>
<dbReference type="InterPro" id="IPR001343">
    <property type="entry name" value="Hemolysn_Ca-bd"/>
</dbReference>
<dbReference type="AlphaFoldDB" id="A0A212QMA0"/>
<dbReference type="InterPro" id="IPR011049">
    <property type="entry name" value="Serralysin-like_metalloprot_C"/>
</dbReference>
<keyword evidence="2" id="KW-1185">Reference proteome</keyword>
<organism evidence="1 2">
    <name type="scientific">Rhodoblastus acidophilus</name>
    <name type="common">Rhodopseudomonas acidophila</name>
    <dbReference type="NCBI Taxonomy" id="1074"/>
    <lineage>
        <taxon>Bacteria</taxon>
        <taxon>Pseudomonadati</taxon>
        <taxon>Pseudomonadota</taxon>
        <taxon>Alphaproteobacteria</taxon>
        <taxon>Hyphomicrobiales</taxon>
        <taxon>Rhodoblastaceae</taxon>
        <taxon>Rhodoblastus</taxon>
    </lineage>
</organism>
<dbReference type="SUPFAM" id="SSF51120">
    <property type="entry name" value="beta-Roll"/>
    <property type="match status" value="2"/>
</dbReference>
<gene>
    <name evidence="1" type="ORF">SAMN06265338_101810</name>
</gene>
<evidence type="ECO:0000313" key="1">
    <source>
        <dbReference type="EMBL" id="SNB60436.1"/>
    </source>
</evidence>
<dbReference type="Pfam" id="PF00353">
    <property type="entry name" value="HemolysinCabind"/>
    <property type="match status" value="6"/>
</dbReference>
<name>A0A212QMA0_RHOAC</name>
<dbReference type="Gene3D" id="2.150.10.10">
    <property type="entry name" value="Serralysin-like metalloprotease, C-terminal"/>
    <property type="match status" value="1"/>
</dbReference>
<sequence>MTFTYNLNKSSLETYLGQTLNGFTQSLIEQALAANGLQPASGKGTSLVLDEDGGAASLTSPGHLFIANDPNGSPISVTDASGGNVIAIGEYADKLTIENNGPLMDTIIGGGNTGESISLGAGSFVVVGGPGSRETITGGSGFNNIYGGTAGRTLIQAGSGSGYYGGDTSSSAAYSYDTIVAGSGAGQILGVADGHNVLYGTAIGSTTGSAVQNTIWGGAGDDTLWGGGHSEMHAGSGTEFLWGGGWSNSADTLVAGSGSDQLGAWAGDNLIIGYNTDDIRNINDPTKGSVYQTGVNTIWTGSGNDTVFGGGRSVIDTVNDTLHAGGGQTTVWAGRFAGSSDTINAGIGDVYVGLAQGNNSIHGGSGTLTAWTGSGHDTITLGSGSDTIGVASGNSSIVGGTGHDTIFYWSSANSTIVGGADTTIDIVSNASNGGVASTSTIAGGATTLTFTDGHTLTYSGAKLNIVSHETISSGFK</sequence>
<proteinExistence type="predicted"/>
<accession>A0A212QMA0</accession>
<reference evidence="2" key="1">
    <citation type="submission" date="2017-06" db="EMBL/GenBank/DDBJ databases">
        <authorList>
            <person name="Varghese N."/>
            <person name="Submissions S."/>
        </authorList>
    </citation>
    <scope>NUCLEOTIDE SEQUENCE [LARGE SCALE GENOMIC DNA]</scope>
    <source>
        <strain evidence="2">DSM 137</strain>
    </source>
</reference>
<dbReference type="PRINTS" id="PR00313">
    <property type="entry name" value="CABNDNGRPT"/>
</dbReference>
<dbReference type="Proteomes" id="UP000198418">
    <property type="component" value="Unassembled WGS sequence"/>
</dbReference>
<protein>
    <recommendedName>
        <fullName evidence="3">Calcium-binding protein</fullName>
    </recommendedName>
</protein>
<evidence type="ECO:0000313" key="2">
    <source>
        <dbReference type="Proteomes" id="UP000198418"/>
    </source>
</evidence>